<dbReference type="Proteomes" id="UP001176961">
    <property type="component" value="Unassembled WGS sequence"/>
</dbReference>
<feature type="transmembrane region" description="Helical" evidence="15">
    <location>
        <begin position="1231"/>
        <end position="1257"/>
    </location>
</feature>
<keyword evidence="5" id="KW-0732">Signal</keyword>
<dbReference type="InterPro" id="IPR036397">
    <property type="entry name" value="RNaseH_sf"/>
</dbReference>
<dbReference type="GO" id="GO:0007635">
    <property type="term" value="P:chemosensory behavior"/>
    <property type="evidence" value="ECO:0007669"/>
    <property type="project" value="UniProtKB-ARBA"/>
</dbReference>
<evidence type="ECO:0000259" key="16">
    <source>
        <dbReference type="PROSITE" id="PS50011"/>
    </source>
</evidence>
<dbReference type="InterPro" id="IPR001245">
    <property type="entry name" value="Ser-Thr/Tyr_kinase_cat_dom"/>
</dbReference>
<dbReference type="Pfam" id="PF01094">
    <property type="entry name" value="ANF_receptor"/>
    <property type="match status" value="2"/>
</dbReference>
<proteinExistence type="inferred from homology"/>
<evidence type="ECO:0000256" key="10">
    <source>
        <dbReference type="ARBA" id="ARBA00023180"/>
    </source>
</evidence>
<evidence type="ECO:0000256" key="5">
    <source>
        <dbReference type="ARBA" id="ARBA00022729"/>
    </source>
</evidence>
<dbReference type="Pfam" id="PF00211">
    <property type="entry name" value="Guanylate_cyc"/>
    <property type="match status" value="1"/>
</dbReference>
<dbReference type="GO" id="GO:0004016">
    <property type="term" value="F:adenylate cyclase activity"/>
    <property type="evidence" value="ECO:0007669"/>
    <property type="project" value="TreeGrafter"/>
</dbReference>
<dbReference type="Gene3D" id="3.30.70.1230">
    <property type="entry name" value="Nucleotide cyclase"/>
    <property type="match status" value="1"/>
</dbReference>
<reference evidence="18" key="1">
    <citation type="submission" date="2023-07" db="EMBL/GenBank/DDBJ databases">
        <authorList>
            <consortium name="CYATHOMIX"/>
        </authorList>
    </citation>
    <scope>NUCLEOTIDE SEQUENCE</scope>
    <source>
        <strain evidence="18">N/A</strain>
    </source>
</reference>
<dbReference type="GO" id="GO:0007168">
    <property type="term" value="P:receptor guanylyl cyclase signaling pathway"/>
    <property type="evidence" value="ECO:0007669"/>
    <property type="project" value="TreeGrafter"/>
</dbReference>
<dbReference type="CDD" id="cd07302">
    <property type="entry name" value="CHD"/>
    <property type="match status" value="1"/>
</dbReference>
<keyword evidence="19" id="KW-1185">Reference proteome</keyword>
<dbReference type="InterPro" id="IPR011009">
    <property type="entry name" value="Kinase-like_dom_sf"/>
</dbReference>
<keyword evidence="4 15" id="KW-0812">Transmembrane</keyword>
<evidence type="ECO:0000256" key="6">
    <source>
        <dbReference type="ARBA" id="ARBA00022741"/>
    </source>
</evidence>
<keyword evidence="8 15" id="KW-0472">Membrane</keyword>
<dbReference type="InterPro" id="IPR000719">
    <property type="entry name" value="Prot_kinase_dom"/>
</dbReference>
<evidence type="ECO:0000256" key="7">
    <source>
        <dbReference type="ARBA" id="ARBA00022989"/>
    </source>
</evidence>
<dbReference type="GO" id="GO:0005524">
    <property type="term" value="F:ATP binding"/>
    <property type="evidence" value="ECO:0007669"/>
    <property type="project" value="InterPro"/>
</dbReference>
<dbReference type="SUPFAM" id="SSF56112">
    <property type="entry name" value="Protein kinase-like (PK-like)"/>
    <property type="match status" value="1"/>
</dbReference>
<evidence type="ECO:0000256" key="2">
    <source>
        <dbReference type="ARBA" id="ARBA00004479"/>
    </source>
</evidence>
<dbReference type="GO" id="GO:0004383">
    <property type="term" value="F:guanylate cyclase activity"/>
    <property type="evidence" value="ECO:0007669"/>
    <property type="project" value="UniProtKB-EC"/>
</dbReference>
<evidence type="ECO:0000256" key="13">
    <source>
        <dbReference type="RuleBase" id="RU000405"/>
    </source>
</evidence>
<dbReference type="FunFam" id="3.30.70.1230:FF:000023">
    <property type="entry name" value="Guanylate cyclase"/>
    <property type="match status" value="1"/>
</dbReference>
<dbReference type="InterPro" id="IPR018297">
    <property type="entry name" value="A/G_cyclase_CS"/>
</dbReference>
<gene>
    <name evidence="18" type="ORF">CYNAS_LOCUS15889</name>
</gene>
<keyword evidence="11 13" id="KW-0456">Lyase</keyword>
<dbReference type="GO" id="GO:0001653">
    <property type="term" value="F:peptide receptor activity"/>
    <property type="evidence" value="ECO:0007669"/>
    <property type="project" value="TreeGrafter"/>
</dbReference>
<comment type="catalytic activity">
    <reaction evidence="1 14">
        <text>GTP = 3',5'-cyclic GMP + diphosphate</text>
        <dbReference type="Rhea" id="RHEA:13665"/>
        <dbReference type="ChEBI" id="CHEBI:33019"/>
        <dbReference type="ChEBI" id="CHEBI:37565"/>
        <dbReference type="ChEBI" id="CHEBI:57746"/>
        <dbReference type="EC" id="4.6.1.2"/>
    </reaction>
</comment>
<dbReference type="SUPFAM" id="SSF55073">
    <property type="entry name" value="Nucleotide cyclase"/>
    <property type="match status" value="1"/>
</dbReference>
<evidence type="ECO:0000256" key="4">
    <source>
        <dbReference type="ARBA" id="ARBA00022692"/>
    </source>
</evidence>
<evidence type="ECO:0000256" key="14">
    <source>
        <dbReference type="RuleBase" id="RU003431"/>
    </source>
</evidence>
<evidence type="ECO:0000256" key="11">
    <source>
        <dbReference type="ARBA" id="ARBA00023239"/>
    </source>
</evidence>
<dbReference type="Pfam" id="PF05380">
    <property type="entry name" value="Peptidase_A17"/>
    <property type="match status" value="1"/>
</dbReference>
<feature type="domain" description="Guanylate cyclase" evidence="17">
    <location>
        <begin position="1631"/>
        <end position="1761"/>
    </location>
</feature>
<evidence type="ECO:0000256" key="9">
    <source>
        <dbReference type="ARBA" id="ARBA00023170"/>
    </source>
</evidence>
<dbReference type="GO" id="GO:0035556">
    <property type="term" value="P:intracellular signal transduction"/>
    <property type="evidence" value="ECO:0007669"/>
    <property type="project" value="InterPro"/>
</dbReference>
<dbReference type="PROSITE" id="PS50011">
    <property type="entry name" value="PROTEIN_KINASE_DOM"/>
    <property type="match status" value="1"/>
</dbReference>
<dbReference type="CDD" id="cd06352">
    <property type="entry name" value="PBP1_NPR_GC-like"/>
    <property type="match status" value="2"/>
</dbReference>
<dbReference type="PANTHER" id="PTHR11920:SF495">
    <property type="entry name" value="RECEPTOR-TYPE GUANYLATE CYCLASE GCY-7"/>
    <property type="match status" value="1"/>
</dbReference>
<keyword evidence="12 14" id="KW-0141">cGMP biosynthesis</keyword>
<sequence>MPTFPRVTVGIIANEHVLPTSIAWSLCGGGLGLAYDKLRQDYNFDDFEFRFLIGYSDCDLATTLGLGIEYMSRQNADVVLGPPCPEAGLIMAHLSNVYKKAWLGWGYVNNPEFSLADKYPLISTLAASAATVGQCALEVITRFRWDIVSIIYTTNEVRFCDDIMDSLMNSLSDANAAFTPRIALKQIVDPNDDESFKQTLRQIKARSRALRDSTKRAQVQAQIFELNAISKLVDDSLATFTATVDSLIDTLNEEQEAQAQEYIDKAHANLDSARSLAIDLEAKMYSAHDQMNFEADKTVWEGQIMAKPKLPAIPIPIFSGRTIQFHLEHSEENHELAQEIRENLYVDNLILSAQTVEEARDKALRARTIFKNMKMNLREFASNDICLREILPEEACAKITTMKLLGIRWETTSDLLSIYCELPPTETVTKRVIARQIASVYDPFGWLTPLLTKPKRFQQELWEKKFDWDTILPTPLVQKWNEIRQYAHGFQKTFSRRVPQNSTLAIFSDASEIAMATCAYLFDGCTATLIAAKCKFPSIQGKTTIPKMEMNALTMAVRLALSIFNAIGKGNKTHYKEIYILADSKIALHWISTTQDRKGAGVLVSNRVAEIYRILETLQEAGVTVHFKYVPTSDNPADAGTRGLTKDQLKNHIWWHGPEFLRKNNSEWPTLDFSVNIKDPEKIAIINSIIDNPTESAEHLMQLERYSTFTKAKRVTSWVLLFLLKTMRGLPQEKRRQVENALEVQSEKNPDIPIQDATIAREEKEESELLEMEEESEAMVEESVEVEMMREGPPPLVEEEEEFDYEEDDEEGVNLDEVTVGIIASEHILPTSIAWSLCGGGLGLAYDKLRQDYNFDDFEFRFLIGYSDCDLATTLGLGIEYMSRQNADVVLGPPCPEAGLIMAHLSNVYKKAWLGWGYVNNPEFSLADKYPLVSTLAASAATVGQCALEVITRFRWDIVSIIYTSNEVRFCDDIMDSLMNSLSDANAAFAPRIALKQIVDPNDDESFKQTLRQIKARSRGRSGAGKEVLTNGLTPVWEDGVNGNADGMDAVAKSAAKFMIVLDINSDNINQTYFSYFKTNAIPRVRQPPLDCKTVECLSNTGKTNGLFARQLHDTFYAYGLGLTREPTYYHDAENITNAMGVDFAGLTGQITMTENNTRAADFMLYFLDANMKQDVYMQMTYLGTSKLNITLFFDDERTSIWASRSGARPISVPICGFSGTDCPKEFWKEYALYVGIAIALIVIFIVVIACLLIHFIRERLRAQQRLMDEWKIAYSRITLVTAKELEKNTRSYRSLQSGPSTMTASSVFENEDSIFTAAILDKDPVLITKHPPTMLSKTFYENCYKLRKLDHDNMNKFLGFSFDGLDHVAVWKMCPRGSLLAVISKSALSTDSFFVQCIIRDVAEGLNFLHRSFVGFHGRLTSASCLLTDTFQVKICDYGVSELTRILETKHKLWTAPEVLRASAPPNTKPGDIYSFAIIAAEVITRRPAWLLYGDNMHPEDIIIRIKKSGSTPTRPILQLDMLDVPAELVTLVRSCWRENPESRPSTDLICEQIREFMRTAGQTNLMDHVFAILEEHTVSLELEVEDRSKELVEEKKKADLLLGRMLPKQVAERLKLGQSVEPEGFDSVTVFFSDVVKFTQLSAKCTPFQVVNLLNDLYGNFDTIIEEHSAYKVESIGDGYLCVSGLPTRNGFEHIKEIVEMSLGFMEYCANFRIGWLPRERVQLRIGVNSGPCVAGVVGLSMPRYCLFGDTVNTASRMESNGKPGKIHLSGNAYALLERHYAGLYDTESRGDVIIKGKGVMETYWVHGRRGEYANAYRNEDEHEEKEEKAMIDVHASKSIDDIDVVEPNNALYREYKLQNT</sequence>
<dbReference type="SMART" id="SM00044">
    <property type="entry name" value="CYCc"/>
    <property type="match status" value="1"/>
</dbReference>
<dbReference type="GO" id="GO:0006935">
    <property type="term" value="P:chemotaxis"/>
    <property type="evidence" value="ECO:0007669"/>
    <property type="project" value="UniProtKB-ARBA"/>
</dbReference>
<evidence type="ECO:0000259" key="17">
    <source>
        <dbReference type="PROSITE" id="PS50125"/>
    </source>
</evidence>
<evidence type="ECO:0000256" key="8">
    <source>
        <dbReference type="ARBA" id="ARBA00023136"/>
    </source>
</evidence>
<keyword evidence="7 15" id="KW-1133">Transmembrane helix</keyword>
<dbReference type="PROSITE" id="PS50125">
    <property type="entry name" value="GUANYLATE_CYCLASE_2"/>
    <property type="match status" value="1"/>
</dbReference>
<dbReference type="Pfam" id="PF07714">
    <property type="entry name" value="PK_Tyr_Ser-Thr"/>
    <property type="match status" value="1"/>
</dbReference>
<organism evidence="18 19">
    <name type="scientific">Cylicocyclus nassatus</name>
    <name type="common">Nematode worm</name>
    <dbReference type="NCBI Taxonomy" id="53992"/>
    <lineage>
        <taxon>Eukaryota</taxon>
        <taxon>Metazoa</taxon>
        <taxon>Ecdysozoa</taxon>
        <taxon>Nematoda</taxon>
        <taxon>Chromadorea</taxon>
        <taxon>Rhabditida</taxon>
        <taxon>Rhabditina</taxon>
        <taxon>Rhabditomorpha</taxon>
        <taxon>Strongyloidea</taxon>
        <taxon>Strongylidae</taxon>
        <taxon>Cylicocyclus</taxon>
    </lineage>
</organism>
<keyword evidence="9" id="KW-0675">Receptor</keyword>
<dbReference type="InterPro" id="IPR028082">
    <property type="entry name" value="Peripla_BP_I"/>
</dbReference>
<evidence type="ECO:0000256" key="15">
    <source>
        <dbReference type="SAM" id="Phobius"/>
    </source>
</evidence>
<name>A0AA36M9S6_CYLNA</name>
<evidence type="ECO:0000256" key="12">
    <source>
        <dbReference type="ARBA" id="ARBA00023293"/>
    </source>
</evidence>
<dbReference type="InterPro" id="IPR001054">
    <property type="entry name" value="A/G_cyclase"/>
</dbReference>
<evidence type="ECO:0000256" key="3">
    <source>
        <dbReference type="ARBA" id="ARBA00012202"/>
    </source>
</evidence>
<accession>A0AA36M9S6</accession>
<evidence type="ECO:0000313" key="19">
    <source>
        <dbReference type="Proteomes" id="UP001176961"/>
    </source>
</evidence>
<comment type="subcellular location">
    <subcellularLocation>
        <location evidence="2">Membrane</location>
        <topology evidence="2">Single-pass type I membrane protein</topology>
    </subcellularLocation>
</comment>
<dbReference type="InterPro" id="IPR029787">
    <property type="entry name" value="Nucleotide_cyclase"/>
</dbReference>
<evidence type="ECO:0000256" key="1">
    <source>
        <dbReference type="ARBA" id="ARBA00001436"/>
    </source>
</evidence>
<keyword evidence="6" id="KW-0547">Nucleotide-binding</keyword>
<dbReference type="InterPro" id="IPR050401">
    <property type="entry name" value="Cyclic_nucleotide_synthase"/>
</dbReference>
<feature type="domain" description="Protein kinase" evidence="16">
    <location>
        <begin position="1290"/>
        <end position="1559"/>
    </location>
</feature>
<dbReference type="Gene3D" id="3.30.420.10">
    <property type="entry name" value="Ribonuclease H-like superfamily/Ribonuclease H"/>
    <property type="match status" value="1"/>
</dbReference>
<evidence type="ECO:0000313" key="18">
    <source>
        <dbReference type="EMBL" id="CAJ0603906.1"/>
    </source>
</evidence>
<dbReference type="GO" id="GO:0004672">
    <property type="term" value="F:protein kinase activity"/>
    <property type="evidence" value="ECO:0007669"/>
    <property type="project" value="InterPro"/>
</dbReference>
<dbReference type="InterPro" id="IPR001828">
    <property type="entry name" value="ANF_lig-bd_rcpt"/>
</dbReference>
<dbReference type="GO" id="GO:0003676">
    <property type="term" value="F:nucleic acid binding"/>
    <property type="evidence" value="ECO:0007669"/>
    <property type="project" value="InterPro"/>
</dbReference>
<dbReference type="EC" id="4.6.1.2" evidence="3 14"/>
<comment type="similarity">
    <text evidence="13">Belongs to the adenylyl cyclase class-4/guanylyl cyclase family.</text>
</comment>
<comment type="caution">
    <text evidence="18">The sequence shown here is derived from an EMBL/GenBank/DDBJ whole genome shotgun (WGS) entry which is preliminary data.</text>
</comment>
<dbReference type="InterPro" id="IPR008042">
    <property type="entry name" value="Retrotrans_Pao"/>
</dbReference>
<dbReference type="Gene3D" id="3.40.50.2300">
    <property type="match status" value="4"/>
</dbReference>
<dbReference type="GO" id="GO:0005886">
    <property type="term" value="C:plasma membrane"/>
    <property type="evidence" value="ECO:0007669"/>
    <property type="project" value="TreeGrafter"/>
</dbReference>
<dbReference type="PANTHER" id="PTHR11920">
    <property type="entry name" value="GUANYLYL CYCLASE"/>
    <property type="match status" value="1"/>
</dbReference>
<dbReference type="PROSITE" id="PS00452">
    <property type="entry name" value="GUANYLATE_CYCLASE_1"/>
    <property type="match status" value="1"/>
</dbReference>
<dbReference type="SUPFAM" id="SSF53822">
    <property type="entry name" value="Periplasmic binding protein-like I"/>
    <property type="match status" value="2"/>
</dbReference>
<dbReference type="EMBL" id="CATQJL010000305">
    <property type="protein sequence ID" value="CAJ0603906.1"/>
    <property type="molecule type" value="Genomic_DNA"/>
</dbReference>
<dbReference type="Gene3D" id="1.10.510.10">
    <property type="entry name" value="Transferase(Phosphotransferase) domain 1"/>
    <property type="match status" value="1"/>
</dbReference>
<protein>
    <recommendedName>
        <fullName evidence="3 14">Guanylate cyclase</fullName>
        <ecNumber evidence="3 14">4.6.1.2</ecNumber>
    </recommendedName>
</protein>
<keyword evidence="10" id="KW-0325">Glycoprotein</keyword>